<name>A0A731YRP0_SALET</name>
<dbReference type="EMBL" id="DAASBB010000039">
    <property type="protein sequence ID" value="HAE4776105.1"/>
    <property type="molecule type" value="Genomic_DNA"/>
</dbReference>
<reference evidence="1" key="2">
    <citation type="submission" date="2018-07" db="EMBL/GenBank/DDBJ databases">
        <authorList>
            <consortium name="NCBI Pathogen Detection Project"/>
        </authorList>
    </citation>
    <scope>NUCLEOTIDE SEQUENCE</scope>
    <source>
        <strain evidence="1">M255</strain>
    </source>
</reference>
<gene>
    <name evidence="1" type="ORF">G4H14_004453</name>
</gene>
<reference evidence="1" key="1">
    <citation type="journal article" date="2018" name="Genome Biol.">
        <title>SKESA: strategic k-mer extension for scrupulous assemblies.</title>
        <authorList>
            <person name="Souvorov A."/>
            <person name="Agarwala R."/>
            <person name="Lipman D.J."/>
        </authorList>
    </citation>
    <scope>NUCLEOTIDE SEQUENCE</scope>
    <source>
        <strain evidence="1">M255</strain>
    </source>
</reference>
<organism evidence="1">
    <name type="scientific">Salmonella enterica subsp. enterica serovar Poona</name>
    <dbReference type="NCBI Taxonomy" id="436295"/>
    <lineage>
        <taxon>Bacteria</taxon>
        <taxon>Pseudomonadati</taxon>
        <taxon>Pseudomonadota</taxon>
        <taxon>Gammaproteobacteria</taxon>
        <taxon>Enterobacterales</taxon>
        <taxon>Enterobacteriaceae</taxon>
        <taxon>Salmonella</taxon>
    </lineage>
</organism>
<evidence type="ECO:0000313" key="1">
    <source>
        <dbReference type="EMBL" id="HAE4776105.1"/>
    </source>
</evidence>
<protein>
    <submittedName>
        <fullName evidence="1">Uncharacterized protein</fullName>
    </submittedName>
</protein>
<sequence length="80" mass="8715">MSALANVIAAIDQGNYEEARQWFTNPGLLDMMKKIIHDLVGRVSSLFSSLVKFPAQLDIQVILSNAINAALAALFAPEQN</sequence>
<accession>A0A731YRP0</accession>
<dbReference type="AlphaFoldDB" id="A0A731YRP0"/>
<comment type="caution">
    <text evidence="1">The sequence shown here is derived from an EMBL/GenBank/DDBJ whole genome shotgun (WGS) entry which is preliminary data.</text>
</comment>
<proteinExistence type="predicted"/>